<comment type="caution">
    <text evidence="2">The sequence shown here is derived from an EMBL/GenBank/DDBJ whole genome shotgun (WGS) entry which is preliminary data.</text>
</comment>
<accession>A0AAV6SFA6</accession>
<keyword evidence="3" id="KW-1185">Reference proteome</keyword>
<evidence type="ECO:0000313" key="2">
    <source>
        <dbReference type="EMBL" id="KAG7515578.1"/>
    </source>
</evidence>
<organism evidence="2 3">
    <name type="scientific">Solea senegalensis</name>
    <name type="common">Senegalese sole</name>
    <dbReference type="NCBI Taxonomy" id="28829"/>
    <lineage>
        <taxon>Eukaryota</taxon>
        <taxon>Metazoa</taxon>
        <taxon>Chordata</taxon>
        <taxon>Craniata</taxon>
        <taxon>Vertebrata</taxon>
        <taxon>Euteleostomi</taxon>
        <taxon>Actinopterygii</taxon>
        <taxon>Neopterygii</taxon>
        <taxon>Teleostei</taxon>
        <taxon>Neoteleostei</taxon>
        <taxon>Acanthomorphata</taxon>
        <taxon>Carangaria</taxon>
        <taxon>Pleuronectiformes</taxon>
        <taxon>Pleuronectoidei</taxon>
        <taxon>Soleidae</taxon>
        <taxon>Solea</taxon>
    </lineage>
</organism>
<dbReference type="AlphaFoldDB" id="A0AAV6SFA6"/>
<feature type="compositionally biased region" description="Low complexity" evidence="1">
    <location>
        <begin position="13"/>
        <end position="23"/>
    </location>
</feature>
<evidence type="ECO:0000256" key="1">
    <source>
        <dbReference type="SAM" id="MobiDB-lite"/>
    </source>
</evidence>
<proteinExistence type="predicted"/>
<dbReference type="Proteomes" id="UP000693946">
    <property type="component" value="Linkage Group LG13"/>
</dbReference>
<sequence length="56" mass="5831">MCVPDLPSARLVPASSPATPPSSLCPSSRLYITIFSLASFCSSSVFCAHLNTPSSQ</sequence>
<dbReference type="EMBL" id="JAGKHQ010000005">
    <property type="protein sequence ID" value="KAG7515578.1"/>
    <property type="molecule type" value="Genomic_DNA"/>
</dbReference>
<protein>
    <submittedName>
        <fullName evidence="2">Uncharacterized protein</fullName>
    </submittedName>
</protein>
<name>A0AAV6SFA6_SOLSE</name>
<evidence type="ECO:0000313" key="3">
    <source>
        <dbReference type="Proteomes" id="UP000693946"/>
    </source>
</evidence>
<feature type="region of interest" description="Disordered" evidence="1">
    <location>
        <begin position="1"/>
        <end position="23"/>
    </location>
</feature>
<reference evidence="2 3" key="1">
    <citation type="journal article" date="2021" name="Sci. Rep.">
        <title>Chromosome anchoring in Senegalese sole (Solea senegalensis) reveals sex-associated markers and genome rearrangements in flatfish.</title>
        <authorList>
            <person name="Guerrero-Cozar I."/>
            <person name="Gomez-Garrido J."/>
            <person name="Berbel C."/>
            <person name="Martinez-Blanch J.F."/>
            <person name="Alioto T."/>
            <person name="Claros M.G."/>
            <person name="Gagnaire P.A."/>
            <person name="Manchado M."/>
        </authorList>
    </citation>
    <scope>NUCLEOTIDE SEQUENCE [LARGE SCALE GENOMIC DNA]</scope>
    <source>
        <strain evidence="2">Sse05_10M</strain>
    </source>
</reference>
<gene>
    <name evidence="2" type="ORF">JOB18_011784</name>
</gene>